<dbReference type="InterPro" id="IPR000715">
    <property type="entry name" value="Glycosyl_transferase_4"/>
</dbReference>
<keyword evidence="3" id="KW-0808">Transferase</keyword>
<reference evidence="10" key="1">
    <citation type="journal article" date="2019" name="Int. J. Syst. Evol. Microbiol.">
        <title>The Global Catalogue of Microorganisms (GCM) 10K type strain sequencing project: providing services to taxonomists for standard genome sequencing and annotation.</title>
        <authorList>
            <consortium name="The Broad Institute Genomics Platform"/>
            <consortium name="The Broad Institute Genome Sequencing Center for Infectious Disease"/>
            <person name="Wu L."/>
            <person name="Ma J."/>
        </authorList>
    </citation>
    <scope>NUCLEOTIDE SEQUENCE [LARGE SCALE GENOMIC DNA]</scope>
    <source>
        <strain evidence="10">JCM 18409</strain>
    </source>
</reference>
<evidence type="ECO:0000313" key="10">
    <source>
        <dbReference type="Proteomes" id="UP001501759"/>
    </source>
</evidence>
<keyword evidence="10" id="KW-1185">Reference proteome</keyword>
<evidence type="ECO:0000256" key="2">
    <source>
        <dbReference type="ARBA" id="ARBA00022475"/>
    </source>
</evidence>
<name>A0ABP9ID64_9ACTN</name>
<feature type="compositionally biased region" description="Basic and acidic residues" evidence="7">
    <location>
        <begin position="379"/>
        <end position="388"/>
    </location>
</feature>
<evidence type="ECO:0000256" key="3">
    <source>
        <dbReference type="ARBA" id="ARBA00022679"/>
    </source>
</evidence>
<feature type="transmembrane region" description="Helical" evidence="8">
    <location>
        <begin position="176"/>
        <end position="193"/>
    </location>
</feature>
<feature type="transmembrane region" description="Helical" evidence="8">
    <location>
        <begin position="280"/>
        <end position="303"/>
    </location>
</feature>
<feature type="transmembrane region" description="Helical" evidence="8">
    <location>
        <begin position="80"/>
        <end position="97"/>
    </location>
</feature>
<feature type="transmembrane region" description="Helical" evidence="8">
    <location>
        <begin position="151"/>
        <end position="170"/>
    </location>
</feature>
<dbReference type="PANTHER" id="PTHR22926:SF3">
    <property type="entry name" value="UNDECAPRENYL-PHOSPHATE ALPHA-N-ACETYLGLUCOSAMINYL 1-PHOSPHATE TRANSFERASE"/>
    <property type="match status" value="1"/>
</dbReference>
<gene>
    <name evidence="9" type="ORF">GCM10023335_02360</name>
</gene>
<evidence type="ECO:0000256" key="1">
    <source>
        <dbReference type="ARBA" id="ARBA00004651"/>
    </source>
</evidence>
<feature type="compositionally biased region" description="Basic and acidic residues" evidence="7">
    <location>
        <begin position="332"/>
        <end position="348"/>
    </location>
</feature>
<accession>A0ABP9ID64</accession>
<keyword evidence="4 8" id="KW-0812">Transmembrane</keyword>
<dbReference type="Pfam" id="PF00953">
    <property type="entry name" value="Glycos_transf_4"/>
    <property type="match status" value="1"/>
</dbReference>
<evidence type="ECO:0000256" key="4">
    <source>
        <dbReference type="ARBA" id="ARBA00022692"/>
    </source>
</evidence>
<organism evidence="9 10">
    <name type="scientific">Streptomyces siamensis</name>
    <dbReference type="NCBI Taxonomy" id="1274986"/>
    <lineage>
        <taxon>Bacteria</taxon>
        <taxon>Bacillati</taxon>
        <taxon>Actinomycetota</taxon>
        <taxon>Actinomycetes</taxon>
        <taxon>Kitasatosporales</taxon>
        <taxon>Streptomycetaceae</taxon>
        <taxon>Streptomyces</taxon>
    </lineage>
</organism>
<keyword evidence="6 8" id="KW-0472">Membrane</keyword>
<evidence type="ECO:0000313" key="9">
    <source>
        <dbReference type="EMBL" id="GAA4994074.1"/>
    </source>
</evidence>
<evidence type="ECO:0000256" key="6">
    <source>
        <dbReference type="ARBA" id="ARBA00023136"/>
    </source>
</evidence>
<feature type="transmembrane region" description="Helical" evidence="8">
    <location>
        <begin position="6"/>
        <end position="28"/>
    </location>
</feature>
<comment type="subcellular location">
    <subcellularLocation>
        <location evidence="1">Cell membrane</location>
        <topology evidence="1">Multi-pass membrane protein</topology>
    </subcellularLocation>
</comment>
<evidence type="ECO:0000256" key="5">
    <source>
        <dbReference type="ARBA" id="ARBA00022989"/>
    </source>
</evidence>
<feature type="transmembrane region" description="Helical" evidence="8">
    <location>
        <begin position="127"/>
        <end position="144"/>
    </location>
</feature>
<dbReference type="EMBL" id="BAABKB010000001">
    <property type="protein sequence ID" value="GAA4994074.1"/>
    <property type="molecule type" value="Genomic_DNA"/>
</dbReference>
<evidence type="ECO:0000256" key="7">
    <source>
        <dbReference type="SAM" id="MobiDB-lite"/>
    </source>
</evidence>
<sequence length="388" mass="39680">MTTRLKFLVVLYGIAAATAALLLTAALAALLRTIALRLGVVDRRRARPVALLGGVAVMAGTALVAAVGDWTDVAPLGPEAGRLLVAALGLAALGLAADLWTVPLAVRVCAVTAAAALTVPYDVLGLPAGLLAVAWIVFVTHAFGSLDHVDGLMGTVGVVTAFALAGCAAAEVMDGLAALLSVLAAALTGFLMHGWHPARIVPGRCGSLFAGFVLASAAVLVHSEREAGPGIAAGFALTALATADAVLVLVSRRRAGRPLLRPGPDHLGHRLRRLGLTPQGCLVVLGAAAFAAVLVGLLIDLGWAGADAAWWVAGAAAAVVAGFALRPVRDPRGARERRMARGTRETRMARQTRRVRPARPDRVPSRPSVPSPGGPTSAGRDENPYARV</sequence>
<feature type="transmembrane region" description="Helical" evidence="8">
    <location>
        <begin position="205"/>
        <end position="223"/>
    </location>
</feature>
<evidence type="ECO:0000256" key="8">
    <source>
        <dbReference type="SAM" id="Phobius"/>
    </source>
</evidence>
<protein>
    <submittedName>
        <fullName evidence="9">MraY family glycosyltransferase</fullName>
    </submittedName>
</protein>
<feature type="transmembrane region" description="Helical" evidence="8">
    <location>
        <begin position="229"/>
        <end position="250"/>
    </location>
</feature>
<dbReference type="PANTHER" id="PTHR22926">
    <property type="entry name" value="PHOSPHO-N-ACETYLMURAMOYL-PENTAPEPTIDE-TRANSFERASE"/>
    <property type="match status" value="1"/>
</dbReference>
<keyword evidence="2" id="KW-1003">Cell membrane</keyword>
<feature type="region of interest" description="Disordered" evidence="7">
    <location>
        <begin position="332"/>
        <end position="388"/>
    </location>
</feature>
<dbReference type="Proteomes" id="UP001501759">
    <property type="component" value="Unassembled WGS sequence"/>
</dbReference>
<feature type="transmembrane region" description="Helical" evidence="8">
    <location>
        <begin position="49"/>
        <end position="68"/>
    </location>
</feature>
<keyword evidence="5 8" id="KW-1133">Transmembrane helix</keyword>
<proteinExistence type="predicted"/>
<comment type="caution">
    <text evidence="9">The sequence shown here is derived from an EMBL/GenBank/DDBJ whole genome shotgun (WGS) entry which is preliminary data.</text>
</comment>
<feature type="transmembrane region" description="Helical" evidence="8">
    <location>
        <begin position="309"/>
        <end position="328"/>
    </location>
</feature>